<organism evidence="2 3">
    <name type="scientific">Ataeniobius toweri</name>
    <dbReference type="NCBI Taxonomy" id="208326"/>
    <lineage>
        <taxon>Eukaryota</taxon>
        <taxon>Metazoa</taxon>
        <taxon>Chordata</taxon>
        <taxon>Craniata</taxon>
        <taxon>Vertebrata</taxon>
        <taxon>Euteleostomi</taxon>
        <taxon>Actinopterygii</taxon>
        <taxon>Neopterygii</taxon>
        <taxon>Teleostei</taxon>
        <taxon>Neoteleostei</taxon>
        <taxon>Acanthomorphata</taxon>
        <taxon>Ovalentaria</taxon>
        <taxon>Atherinomorphae</taxon>
        <taxon>Cyprinodontiformes</taxon>
        <taxon>Goodeidae</taxon>
        <taxon>Ataeniobius</taxon>
    </lineage>
</organism>
<sequence>MLTAYIYFRDLDPKACEGLSACPGCSSPSSNDHDPERISRHRQGLNGWMDGEMGGWRDGLKLTDSVIVTKVVNDGAKRRVRGKCGLRTTDTFLKIILNRRI</sequence>
<evidence type="ECO:0000256" key="1">
    <source>
        <dbReference type="SAM" id="MobiDB-lite"/>
    </source>
</evidence>
<evidence type="ECO:0000313" key="2">
    <source>
        <dbReference type="EMBL" id="MED6246531.1"/>
    </source>
</evidence>
<accession>A0ABU7B7H9</accession>
<feature type="region of interest" description="Disordered" evidence="1">
    <location>
        <begin position="23"/>
        <end position="46"/>
    </location>
</feature>
<comment type="caution">
    <text evidence="2">The sequence shown here is derived from an EMBL/GenBank/DDBJ whole genome shotgun (WGS) entry which is preliminary data.</text>
</comment>
<dbReference type="EMBL" id="JAHUTI010043381">
    <property type="protein sequence ID" value="MED6246531.1"/>
    <property type="molecule type" value="Genomic_DNA"/>
</dbReference>
<dbReference type="Proteomes" id="UP001345963">
    <property type="component" value="Unassembled WGS sequence"/>
</dbReference>
<gene>
    <name evidence="2" type="ORF">ATANTOWER_019329</name>
</gene>
<name>A0ABU7B7H9_9TELE</name>
<proteinExistence type="predicted"/>
<evidence type="ECO:0000313" key="3">
    <source>
        <dbReference type="Proteomes" id="UP001345963"/>
    </source>
</evidence>
<keyword evidence="3" id="KW-1185">Reference proteome</keyword>
<protein>
    <submittedName>
        <fullName evidence="2">Uncharacterized protein</fullName>
    </submittedName>
</protein>
<reference evidence="2 3" key="1">
    <citation type="submission" date="2021-07" db="EMBL/GenBank/DDBJ databases">
        <authorList>
            <person name="Palmer J.M."/>
        </authorList>
    </citation>
    <scope>NUCLEOTIDE SEQUENCE [LARGE SCALE GENOMIC DNA]</scope>
    <source>
        <strain evidence="2 3">AT_MEX2019</strain>
        <tissue evidence="2">Muscle</tissue>
    </source>
</reference>